<dbReference type="InterPro" id="IPR043502">
    <property type="entry name" value="DNA/RNA_pol_sf"/>
</dbReference>
<proteinExistence type="predicted"/>
<dbReference type="GO" id="GO:0071897">
    <property type="term" value="P:DNA biosynthetic process"/>
    <property type="evidence" value="ECO:0007669"/>
    <property type="project" value="UniProtKB-ARBA"/>
</dbReference>
<gene>
    <name evidence="1" type="ORF">QYM36_007670</name>
</gene>
<evidence type="ECO:0000313" key="2">
    <source>
        <dbReference type="Proteomes" id="UP001187531"/>
    </source>
</evidence>
<dbReference type="GO" id="GO:0042575">
    <property type="term" value="C:DNA polymerase complex"/>
    <property type="evidence" value="ECO:0007669"/>
    <property type="project" value="UniProtKB-ARBA"/>
</dbReference>
<evidence type="ECO:0000313" key="1">
    <source>
        <dbReference type="EMBL" id="KAK2726900.1"/>
    </source>
</evidence>
<reference evidence="1" key="1">
    <citation type="submission" date="2023-07" db="EMBL/GenBank/DDBJ databases">
        <title>Chromosome-level genome assembly of Artemia franciscana.</title>
        <authorList>
            <person name="Jo E."/>
        </authorList>
    </citation>
    <scope>NUCLEOTIDE SEQUENCE</scope>
    <source>
        <tissue evidence="1">Whole body</tissue>
    </source>
</reference>
<dbReference type="EMBL" id="JAVRJZ010000001">
    <property type="protein sequence ID" value="KAK2726900.1"/>
    <property type="molecule type" value="Genomic_DNA"/>
</dbReference>
<dbReference type="SUPFAM" id="SSF56672">
    <property type="entry name" value="DNA/RNA polymerases"/>
    <property type="match status" value="1"/>
</dbReference>
<dbReference type="AlphaFoldDB" id="A0AA88LLS5"/>
<comment type="caution">
    <text evidence="1">The sequence shown here is derived from an EMBL/GenBank/DDBJ whole genome shotgun (WGS) entry which is preliminary data.</text>
</comment>
<name>A0AA88LLS5_ARTSF</name>
<accession>A0AA88LLS5</accession>
<dbReference type="Gene3D" id="3.90.1600.10">
    <property type="entry name" value="Palm domain of DNA polymerase"/>
    <property type="match status" value="1"/>
</dbReference>
<dbReference type="InterPro" id="IPR023211">
    <property type="entry name" value="DNA_pol_palm_dom_sf"/>
</dbReference>
<evidence type="ECO:0008006" key="3">
    <source>
        <dbReference type="Google" id="ProtNLM"/>
    </source>
</evidence>
<dbReference type="SUPFAM" id="SSF53098">
    <property type="entry name" value="Ribonuclease H-like"/>
    <property type="match status" value="1"/>
</dbReference>
<protein>
    <recommendedName>
        <fullName evidence="3">Integrase catalytic domain-containing protein</fullName>
    </recommendedName>
</protein>
<keyword evidence="2" id="KW-1185">Reference proteome</keyword>
<dbReference type="InterPro" id="IPR012337">
    <property type="entry name" value="RNaseH-like_sf"/>
</dbReference>
<dbReference type="Proteomes" id="UP001187531">
    <property type="component" value="Unassembled WGS sequence"/>
</dbReference>
<dbReference type="PANTHER" id="PTHR46585">
    <property type="entry name" value="INTEGRASE CORE DOMAIN CONTAINING PROTEIN"/>
    <property type="match status" value="1"/>
</dbReference>
<dbReference type="PANTHER" id="PTHR46585:SF1">
    <property type="entry name" value="CHROMO DOMAIN-CONTAINING PROTEIN"/>
    <property type="match status" value="1"/>
</dbReference>
<sequence length="761" mass="86722">MAKNLKQVYKNIGKFGALSSPQRLALAANTSQQEAQTFWEKQESYTLHRRAVRPKHFRKTIALYPFEIAKADLMSLDGSYAKHNAPYKFLLVIIDVFSRRLYENIGKFGALSPPRRLALAANTSQQEAQKFLEKQESYTLHRRAVRPIHFRKTIALYPFEIAKADLMSLDGSYAKHNAPYKFLLVIIDVFSRRLYENIGKFGALSSPRRLALAANTSQQEAQKFLEKQESYTLHRRAVRPKHFRKTIALYPFEIAKADLMSLDGSYAKHNAPYKFLLVITDVFSRRLYENIGKFGALSSPCRLALAANTSQQEAQKFLEKQESYTLHRRAVRPKHFRKTTALYPFEIAQADLMSLDGSYAKHNAPYKFLLVIIDVFSRRFFVKPLKSKHGSEVAKQLEQVKKRHALLNKNIAAGAAILSISKKIMAETFWDNLVPYYGGPLSGRIYLAYSDTDSVFIKMFTKDLVGDFTSPTLRPIIDFSNWDPIKYPHLVNSQKKNEFGRLKNELGSDTFIELIAASPKCYCVVTQNEKLKKAAKGTTKHLMKEYLTAERFKEAVFEGRVIRTTTNAIRSLKLKLYTMEVVRTAISGVSDKVYIFDDGITTLPLEHYKIEEMKSNSISTIRIEKVTLVLKMERMKQLHPFVEILAKAKPKLRRALLQNLDNDIVKAFSELCLNITNSNISMPLCQKKRCCQHRKIIRDLSVKKKNIKQKRRKLVQQGSGFFGVLLPIIGSLIGSLLTRNGSSSTVQAHSTGDSYSAKAAL</sequence>
<organism evidence="1 2">
    <name type="scientific">Artemia franciscana</name>
    <name type="common">Brine shrimp</name>
    <name type="synonym">Artemia sanfranciscana</name>
    <dbReference type="NCBI Taxonomy" id="6661"/>
    <lineage>
        <taxon>Eukaryota</taxon>
        <taxon>Metazoa</taxon>
        <taxon>Ecdysozoa</taxon>
        <taxon>Arthropoda</taxon>
        <taxon>Crustacea</taxon>
        <taxon>Branchiopoda</taxon>
        <taxon>Anostraca</taxon>
        <taxon>Artemiidae</taxon>
        <taxon>Artemia</taxon>
    </lineage>
</organism>